<dbReference type="RefSeq" id="WP_112086761.1">
    <property type="nucleotide sequence ID" value="NZ_QLSV01000012.1"/>
</dbReference>
<name>A0A328WLF2_9FLAO</name>
<dbReference type="Gene3D" id="2.60.40.1260">
    <property type="entry name" value="Lamin Tail domain"/>
    <property type="match status" value="1"/>
</dbReference>
<feature type="signal peptide" evidence="2">
    <location>
        <begin position="1"/>
        <end position="19"/>
    </location>
</feature>
<proteinExistence type="predicted"/>
<dbReference type="InterPro" id="IPR044060">
    <property type="entry name" value="Bacterial_rp_domain"/>
</dbReference>
<evidence type="ECO:0000256" key="1">
    <source>
        <dbReference type="ARBA" id="ARBA00022729"/>
    </source>
</evidence>
<dbReference type="InterPro" id="IPR036415">
    <property type="entry name" value="Lamin_tail_dom_sf"/>
</dbReference>
<organism evidence="4 5">
    <name type="scientific">Flavobacterium lacus</name>
    <dbReference type="NCBI Taxonomy" id="1353778"/>
    <lineage>
        <taxon>Bacteria</taxon>
        <taxon>Pseudomonadati</taxon>
        <taxon>Bacteroidota</taxon>
        <taxon>Flavobacteriia</taxon>
        <taxon>Flavobacteriales</taxon>
        <taxon>Flavobacteriaceae</taxon>
        <taxon>Flavobacterium</taxon>
    </lineage>
</organism>
<accession>A0A328WLF2</accession>
<gene>
    <name evidence="4" type="ORF">B0I10_11276</name>
</gene>
<evidence type="ECO:0000256" key="2">
    <source>
        <dbReference type="SAM" id="SignalP"/>
    </source>
</evidence>
<dbReference type="Pfam" id="PF18962">
    <property type="entry name" value="Por_Secre_tail"/>
    <property type="match status" value="1"/>
</dbReference>
<dbReference type="OrthoDB" id="9806464at2"/>
<dbReference type="Pfam" id="PF13287">
    <property type="entry name" value="Fn3_assoc"/>
    <property type="match status" value="1"/>
</dbReference>
<dbReference type="EMBL" id="QLSV01000012">
    <property type="protein sequence ID" value="RAR47061.1"/>
    <property type="molecule type" value="Genomic_DNA"/>
</dbReference>
<evidence type="ECO:0000313" key="4">
    <source>
        <dbReference type="EMBL" id="RAR47061.1"/>
    </source>
</evidence>
<sequence length="1115" mass="125483">MKKITFLAFLLLAFFQLSAQNVVINEIITSNSTVITDEDGSYEDWVELYNTGTEAINLEGYGLTDISSNPYQWVFPAYWIEPGEHLLIWCSDKNRTDINFPLHTNFKISSGGEVITLTKPNGDVEDSYPAILVPQNYTYGRQTDGSAIFVYFPIPTPGDTNNNATGYTGILTSPIFAVNGGFYSSSFGLIISHPDPEVTIIYTTDGSDPSIDNLAGTSYQYKNEYPYEVGQMPSENFLTKNFQSFQYSTPLTIEDRTSQPNDISTISSTYDSDPSYYIPNFNIFKGTVVRARAYKAGALTSPIVTQSYFVSPQGADCFSIPVISISLDENKFFDYNNGIYVAGEDFDNWRLQNPNTPALFNADSNYDRSGAATEKVGHFNYFVNGSEVLNQQVGIRINGGGTRAYQHKSLRLYARSELGASTFNYPIFPNENYNSYKRLVLRNSGNDFFNTYYKDAFTHELIEKTGLDNQAYQPSVIFLNGEYWGMLNIRERLDRHYFERKYGIVEEDIEILADGYVIDEGSDAHFQAMFSYLENNSLSNDANFSYINTQMDVDNFRDYFITNIFVQNTDWPGWNTLFWRKNTAAYLPTAPYGNDGRWRTAIKDTDAGFSLMLDINDHNTLEFATALGGPIWPNPEWSTLILRRLLENESFELSFINRFADMMNTFFLPERVINLSNQFASVIEPEIAQQYNRWAAPYSFSWWLESQNVIETFAMERPVYQREHIRAKFGISNDIAATLNVNDDTNGFVKINTIDITSDTPGVSVNPYPWTGIYFHNIPVTLTAIPLEGFAFSHWSGDVNSTEAEITYTPAGNFSVTANFIPSEVPATEEPIYFWMMDGSVTNDTPLTALNSSFEVGTEGILSYESCLVGYPFDNTHPNWRKASMERRNSPTDINYMPEANNNLPFASAGMRGLQIKQPFQNEGLENAMIFSFSTLGYENIVFGFAAKDESAADGLVMDYSVDGSTFTNAGLANSNIPLTAAYQLFETNFSTIEAASNNENFKVRIRFSGENLSADNGNRVTFNNFSAKGVEIPLSIPENTHLSFKIYPNPATDVLNVNHSYSDVTFNLFTIDGKIIKGGNLENQQINLSDLQSGIYLLQLTSEGKSETKKIIKK</sequence>
<keyword evidence="5" id="KW-1185">Reference proteome</keyword>
<dbReference type="Pfam" id="PF00932">
    <property type="entry name" value="LTD"/>
    <property type="match status" value="1"/>
</dbReference>
<dbReference type="NCBIfam" id="TIGR04183">
    <property type="entry name" value="Por_Secre_tail"/>
    <property type="match status" value="1"/>
</dbReference>
<dbReference type="InterPro" id="IPR026444">
    <property type="entry name" value="Secre_tail"/>
</dbReference>
<dbReference type="SUPFAM" id="SSF74853">
    <property type="entry name" value="Lamin A/C globular tail domain"/>
    <property type="match status" value="1"/>
</dbReference>
<dbReference type="InterPro" id="IPR014867">
    <property type="entry name" value="Spore_coat_CotH_CotH2/3/7"/>
</dbReference>
<protein>
    <submittedName>
        <fullName evidence="4">Putative secreted protein (Por secretion system target)</fullName>
    </submittedName>
</protein>
<evidence type="ECO:0000313" key="5">
    <source>
        <dbReference type="Proteomes" id="UP000249518"/>
    </source>
</evidence>
<dbReference type="PROSITE" id="PS51841">
    <property type="entry name" value="LTD"/>
    <property type="match status" value="1"/>
</dbReference>
<comment type="caution">
    <text evidence="4">The sequence shown here is derived from an EMBL/GenBank/DDBJ whole genome shotgun (WGS) entry which is preliminary data.</text>
</comment>
<dbReference type="AlphaFoldDB" id="A0A328WLF2"/>
<dbReference type="InterPro" id="IPR001322">
    <property type="entry name" value="Lamin_tail_dom"/>
</dbReference>
<dbReference type="InterPro" id="IPR026876">
    <property type="entry name" value="Fn3_assoc_repeat"/>
</dbReference>
<dbReference type="Pfam" id="PF18998">
    <property type="entry name" value="Flg_new_2"/>
    <property type="match status" value="1"/>
</dbReference>
<reference evidence="4 5" key="1">
    <citation type="submission" date="2018-06" db="EMBL/GenBank/DDBJ databases">
        <title>Genomic Encyclopedia of Type Strains, Phase III (KMG-III): the genomes of soil and plant-associated and newly described type strains.</title>
        <authorList>
            <person name="Whitman W."/>
        </authorList>
    </citation>
    <scope>NUCLEOTIDE SEQUENCE [LARGE SCALE GENOMIC DNA]</scope>
    <source>
        <strain evidence="4 5">CGMCC 1.12504</strain>
    </source>
</reference>
<dbReference type="Proteomes" id="UP000249518">
    <property type="component" value="Unassembled WGS sequence"/>
</dbReference>
<evidence type="ECO:0000259" key="3">
    <source>
        <dbReference type="PROSITE" id="PS51841"/>
    </source>
</evidence>
<keyword evidence="1 2" id="KW-0732">Signal</keyword>
<dbReference type="Pfam" id="PF08757">
    <property type="entry name" value="CotH"/>
    <property type="match status" value="1"/>
</dbReference>
<feature type="domain" description="LTD" evidence="3">
    <location>
        <begin position="15"/>
        <end position="141"/>
    </location>
</feature>
<feature type="chain" id="PRO_5016263716" evidence="2">
    <location>
        <begin position="20"/>
        <end position="1115"/>
    </location>
</feature>